<sequence length="306" mass="33368">MGETAAVKLSLWPSTSQGWNELLDVAVHADGAGWHCLYIEDHFMGDGGAFGPETDPRLEATSVLAALAPATERIRLAPLVLSATHRHPAVIANWAATMDHLSTGRFTLGLGAGWQQNEHADYGIGLGSPGQRLARLDEYCTVVRSLLSGGRSTFDGEWFALSDALCEPGPIQDPLPILVGGKGDRMLGVVAEHADVWNMWAMPDLFSSTSGKLDRACELIDRDPQTLARSTQALVLLTADRQLAREFVETHDPRAAFAGTAGQFLDLVGEWERVGVDEVIVPDWHLGRGAQRLERLEELQQAFRQR</sequence>
<proteinExistence type="predicted"/>
<keyword evidence="1" id="KW-0285">Flavoprotein</keyword>
<dbReference type="InterPro" id="IPR011251">
    <property type="entry name" value="Luciferase-like_dom"/>
</dbReference>
<evidence type="ECO:0000256" key="2">
    <source>
        <dbReference type="ARBA" id="ARBA00022643"/>
    </source>
</evidence>
<organism evidence="6">
    <name type="scientific">freshwater metagenome</name>
    <dbReference type="NCBI Taxonomy" id="449393"/>
    <lineage>
        <taxon>unclassified sequences</taxon>
        <taxon>metagenomes</taxon>
        <taxon>ecological metagenomes</taxon>
    </lineage>
</organism>
<dbReference type="PANTHER" id="PTHR42847">
    <property type="entry name" value="ALKANESULFONATE MONOOXYGENASE"/>
    <property type="match status" value="1"/>
</dbReference>
<accession>A0A6J6ILI9</accession>
<feature type="domain" description="Luciferase-like" evidence="5">
    <location>
        <begin position="10"/>
        <end position="261"/>
    </location>
</feature>
<protein>
    <submittedName>
        <fullName evidence="6">Unannotated protein</fullName>
    </submittedName>
</protein>
<dbReference type="GO" id="GO:0046306">
    <property type="term" value="P:alkanesulfonate catabolic process"/>
    <property type="evidence" value="ECO:0007669"/>
    <property type="project" value="TreeGrafter"/>
</dbReference>
<evidence type="ECO:0000313" key="6">
    <source>
        <dbReference type="EMBL" id="CAB4625407.1"/>
    </source>
</evidence>
<keyword evidence="3" id="KW-0560">Oxidoreductase</keyword>
<reference evidence="6" key="1">
    <citation type="submission" date="2020-05" db="EMBL/GenBank/DDBJ databases">
        <authorList>
            <person name="Chiriac C."/>
            <person name="Salcher M."/>
            <person name="Ghai R."/>
            <person name="Kavagutti S V."/>
        </authorList>
    </citation>
    <scope>NUCLEOTIDE SEQUENCE</scope>
</reference>
<evidence type="ECO:0000256" key="4">
    <source>
        <dbReference type="ARBA" id="ARBA00023033"/>
    </source>
</evidence>
<dbReference type="InterPro" id="IPR036661">
    <property type="entry name" value="Luciferase-like_sf"/>
</dbReference>
<keyword evidence="2" id="KW-0288">FMN</keyword>
<dbReference type="InterPro" id="IPR050172">
    <property type="entry name" value="SsuD_RutA_monooxygenase"/>
</dbReference>
<evidence type="ECO:0000256" key="3">
    <source>
        <dbReference type="ARBA" id="ARBA00023002"/>
    </source>
</evidence>
<dbReference type="SUPFAM" id="SSF51679">
    <property type="entry name" value="Bacterial luciferase-like"/>
    <property type="match status" value="1"/>
</dbReference>
<evidence type="ECO:0000256" key="1">
    <source>
        <dbReference type="ARBA" id="ARBA00022630"/>
    </source>
</evidence>
<dbReference type="EMBL" id="CAEZUP010000145">
    <property type="protein sequence ID" value="CAB4625407.1"/>
    <property type="molecule type" value="Genomic_DNA"/>
</dbReference>
<dbReference type="Pfam" id="PF00296">
    <property type="entry name" value="Bac_luciferase"/>
    <property type="match status" value="1"/>
</dbReference>
<evidence type="ECO:0000259" key="5">
    <source>
        <dbReference type="Pfam" id="PF00296"/>
    </source>
</evidence>
<dbReference type="Gene3D" id="3.20.20.30">
    <property type="entry name" value="Luciferase-like domain"/>
    <property type="match status" value="1"/>
</dbReference>
<dbReference type="AlphaFoldDB" id="A0A6J6ILI9"/>
<gene>
    <name evidence="6" type="ORF">UFOPK1835_02110</name>
</gene>
<name>A0A6J6ILI9_9ZZZZ</name>
<dbReference type="GO" id="GO:0008726">
    <property type="term" value="F:alkanesulfonate monooxygenase activity"/>
    <property type="evidence" value="ECO:0007669"/>
    <property type="project" value="TreeGrafter"/>
</dbReference>
<dbReference type="PANTHER" id="PTHR42847:SF4">
    <property type="entry name" value="ALKANESULFONATE MONOOXYGENASE-RELATED"/>
    <property type="match status" value="1"/>
</dbReference>
<keyword evidence="4" id="KW-0503">Monooxygenase</keyword>